<protein>
    <submittedName>
        <fullName evidence="2">Uncharacterized protein</fullName>
    </submittedName>
</protein>
<accession>A0A8D9PE43</accession>
<organism evidence="2">
    <name type="scientific">Corticoviridae sp</name>
    <dbReference type="NCBI Taxonomy" id="2832474"/>
    <lineage>
        <taxon>Viruses</taxon>
        <taxon>Varidnaviria</taxon>
        <taxon>Abadenavirae</taxon>
        <taxon>Produgelaviricota</taxon>
        <taxon>Belvinaviricetes</taxon>
        <taxon>Vinavirales</taxon>
        <taxon>Corticoviridae</taxon>
    </lineage>
</organism>
<sequence length="77" mass="8693">MGCQFRMPCNQFHRLFIQLIMDIKNIIPKPEAIAREAIIVLAGVLIAAYVLSRFPKLQTFVSSNSVTVKDQNGNLLF</sequence>
<proteinExistence type="predicted"/>
<keyword evidence="1" id="KW-0812">Transmembrane</keyword>
<feature type="transmembrane region" description="Helical" evidence="1">
    <location>
        <begin position="32"/>
        <end position="51"/>
    </location>
</feature>
<evidence type="ECO:0000256" key="1">
    <source>
        <dbReference type="SAM" id="Phobius"/>
    </source>
</evidence>
<evidence type="ECO:0000313" key="2">
    <source>
        <dbReference type="EMBL" id="DAD55501.1"/>
    </source>
</evidence>
<dbReference type="EMBL" id="BK032494">
    <property type="protein sequence ID" value="DAD55501.1"/>
    <property type="molecule type" value="Genomic_DNA"/>
</dbReference>
<reference evidence="2" key="1">
    <citation type="journal article" date="2021" name="Proc. Natl. Acad. Sci. U.S.A.">
        <title>A Catalog of Tens of Thousands of Viruses from Human Metagenomes Reveals Hidden Associations with Chronic Diseases.</title>
        <authorList>
            <person name="Tisza M.J."/>
            <person name="Buck C.B."/>
        </authorList>
    </citation>
    <scope>NUCLEOTIDE SEQUENCE</scope>
    <source>
        <strain evidence="2">Ct6nR3</strain>
    </source>
</reference>
<keyword evidence="1" id="KW-1133">Transmembrane helix</keyword>
<keyword evidence="1" id="KW-0472">Membrane</keyword>
<name>A0A8D9PE43_9VIRU</name>